<proteinExistence type="predicted"/>
<dbReference type="Proteomes" id="UP001082899">
    <property type="component" value="Unassembled WGS sequence"/>
</dbReference>
<feature type="signal peptide" evidence="1">
    <location>
        <begin position="1"/>
        <end position="39"/>
    </location>
</feature>
<keyword evidence="1" id="KW-0732">Signal</keyword>
<accession>A0ABT3ZIP2</accession>
<evidence type="ECO:0000259" key="2">
    <source>
        <dbReference type="Pfam" id="PF09917"/>
    </source>
</evidence>
<comment type="caution">
    <text evidence="3">The sequence shown here is derived from an EMBL/GenBank/DDBJ whole genome shotgun (WGS) entry which is preliminary data.</text>
</comment>
<name>A0ABT3ZIP2_9BURK</name>
<dbReference type="Gene3D" id="2.40.128.520">
    <property type="match status" value="1"/>
</dbReference>
<dbReference type="PANTHER" id="PTHR36919">
    <property type="entry name" value="BLR1215 PROTEIN"/>
    <property type="match status" value="1"/>
</dbReference>
<protein>
    <submittedName>
        <fullName evidence="3">DUF2147 domain-containing protein</fullName>
    </submittedName>
</protein>
<dbReference type="Pfam" id="PF09917">
    <property type="entry name" value="DUF2147"/>
    <property type="match status" value="1"/>
</dbReference>
<dbReference type="InterPro" id="IPR019223">
    <property type="entry name" value="DUF2147"/>
</dbReference>
<feature type="domain" description="DUF2147" evidence="2">
    <location>
        <begin position="64"/>
        <end position="182"/>
    </location>
</feature>
<sequence>MHSESRRVLARGRRAVRGAVMVALCCTASVLIAGTAAHAAADTSDRGAAEGAAKDAADMTSPVGVWRTIDDHTHEAKALIEITRDPSGALTGHILTGLGRNHHPDKRCTACTDERKDQPMQGLTIIRHLRQNGDLWEGGEILDPENGKTYHCRLQLADHGEHLIVRGYLGVPLLGRSQTWIRDTAPDPTARR</sequence>
<reference evidence="3" key="1">
    <citation type="submission" date="2022-11" db="EMBL/GenBank/DDBJ databases">
        <title>Robbsia betulipollinis sp. nov., isolated from pollen of birch (Betula pendula).</title>
        <authorList>
            <person name="Shi H."/>
            <person name="Ambika Manirajan B."/>
            <person name="Ratering S."/>
            <person name="Geissler-Plaum R."/>
            <person name="Schnell S."/>
        </authorList>
    </citation>
    <scope>NUCLEOTIDE SEQUENCE</scope>
    <source>
        <strain evidence="3">Bb-Pol-6</strain>
    </source>
</reference>
<keyword evidence="4" id="KW-1185">Reference proteome</keyword>
<dbReference type="EMBL" id="JAPMXC010000001">
    <property type="protein sequence ID" value="MCY0386399.1"/>
    <property type="molecule type" value="Genomic_DNA"/>
</dbReference>
<feature type="chain" id="PRO_5045563751" evidence="1">
    <location>
        <begin position="40"/>
        <end position="192"/>
    </location>
</feature>
<evidence type="ECO:0000256" key="1">
    <source>
        <dbReference type="SAM" id="SignalP"/>
    </source>
</evidence>
<organism evidence="3 4">
    <name type="scientific">Robbsia betulipollinis</name>
    <dbReference type="NCBI Taxonomy" id="2981849"/>
    <lineage>
        <taxon>Bacteria</taxon>
        <taxon>Pseudomonadati</taxon>
        <taxon>Pseudomonadota</taxon>
        <taxon>Betaproteobacteria</taxon>
        <taxon>Burkholderiales</taxon>
        <taxon>Burkholderiaceae</taxon>
        <taxon>Robbsia</taxon>
    </lineage>
</organism>
<gene>
    <name evidence="3" type="ORF">OVY01_03915</name>
</gene>
<evidence type="ECO:0000313" key="3">
    <source>
        <dbReference type="EMBL" id="MCY0386399.1"/>
    </source>
</evidence>
<dbReference type="PANTHER" id="PTHR36919:SF3">
    <property type="entry name" value="BLL5882 PROTEIN"/>
    <property type="match status" value="1"/>
</dbReference>
<evidence type="ECO:0000313" key="4">
    <source>
        <dbReference type="Proteomes" id="UP001082899"/>
    </source>
</evidence>